<evidence type="ECO:0000313" key="2">
    <source>
        <dbReference type="EMBL" id="CAG2233280.1"/>
    </source>
</evidence>
<dbReference type="Pfam" id="PF09458">
    <property type="entry name" value="H_lectin"/>
    <property type="match status" value="1"/>
</dbReference>
<proteinExistence type="predicted"/>
<gene>
    <name evidence="2" type="ORF">MEDL_45942</name>
</gene>
<dbReference type="OrthoDB" id="6109248at2759"/>
<dbReference type="InterPro" id="IPR019019">
    <property type="entry name" value="H-type_lectin_domain"/>
</dbReference>
<keyword evidence="3" id="KW-1185">Reference proteome</keyword>
<accession>A0A8S3TWY5</accession>
<feature type="domain" description="H-type lectin" evidence="1">
    <location>
        <begin position="151"/>
        <end position="204"/>
    </location>
</feature>
<evidence type="ECO:0000259" key="1">
    <source>
        <dbReference type="Pfam" id="PF09458"/>
    </source>
</evidence>
<dbReference type="EMBL" id="CAJPWZ010002203">
    <property type="protein sequence ID" value="CAG2233280.1"/>
    <property type="molecule type" value="Genomic_DNA"/>
</dbReference>
<evidence type="ECO:0000313" key="3">
    <source>
        <dbReference type="Proteomes" id="UP000683360"/>
    </source>
</evidence>
<sequence length="205" mass="23333">MVIGTVRGEESTGCSGEECSTDPSIDIWEDSNATLISNLNISQLNEQYSSDIEEEIKQELEKERMEIGRAADELGLFKESGLNVEPGDEPMQGRNYDAFIRHMIYLQKLYISLYGKVSSALQRISAIEQKGQSGDFGQHVFPQIRFPTSAYIRFYPPFEYTPAIVYGLYLYDTSKQTNPRMITTVSNLSRYGFTMSIRVWADTKM</sequence>
<dbReference type="InterPro" id="IPR037221">
    <property type="entry name" value="H-type_lectin_dom_sf"/>
</dbReference>
<reference evidence="2" key="1">
    <citation type="submission" date="2021-03" db="EMBL/GenBank/DDBJ databases">
        <authorList>
            <person name="Bekaert M."/>
        </authorList>
    </citation>
    <scope>NUCLEOTIDE SEQUENCE</scope>
</reference>
<dbReference type="Proteomes" id="UP000683360">
    <property type="component" value="Unassembled WGS sequence"/>
</dbReference>
<name>A0A8S3TWY5_MYTED</name>
<dbReference type="GO" id="GO:0030246">
    <property type="term" value="F:carbohydrate binding"/>
    <property type="evidence" value="ECO:0007669"/>
    <property type="project" value="InterPro"/>
</dbReference>
<dbReference type="Gene3D" id="2.60.40.2080">
    <property type="match status" value="1"/>
</dbReference>
<comment type="caution">
    <text evidence="2">The sequence shown here is derived from an EMBL/GenBank/DDBJ whole genome shotgun (WGS) entry which is preliminary data.</text>
</comment>
<dbReference type="AlphaFoldDB" id="A0A8S3TWY5"/>
<dbReference type="GO" id="GO:0007155">
    <property type="term" value="P:cell adhesion"/>
    <property type="evidence" value="ECO:0007669"/>
    <property type="project" value="InterPro"/>
</dbReference>
<protein>
    <recommendedName>
        <fullName evidence="1">H-type lectin domain-containing protein</fullName>
    </recommendedName>
</protein>
<dbReference type="SUPFAM" id="SSF141086">
    <property type="entry name" value="Agglutinin HPA-like"/>
    <property type="match status" value="1"/>
</dbReference>
<organism evidence="2 3">
    <name type="scientific">Mytilus edulis</name>
    <name type="common">Blue mussel</name>
    <dbReference type="NCBI Taxonomy" id="6550"/>
    <lineage>
        <taxon>Eukaryota</taxon>
        <taxon>Metazoa</taxon>
        <taxon>Spiralia</taxon>
        <taxon>Lophotrochozoa</taxon>
        <taxon>Mollusca</taxon>
        <taxon>Bivalvia</taxon>
        <taxon>Autobranchia</taxon>
        <taxon>Pteriomorphia</taxon>
        <taxon>Mytilida</taxon>
        <taxon>Mytiloidea</taxon>
        <taxon>Mytilidae</taxon>
        <taxon>Mytilinae</taxon>
        <taxon>Mytilus</taxon>
    </lineage>
</organism>